<dbReference type="AlphaFoldDB" id="A0AAN8NH04"/>
<keyword evidence="3" id="KW-1185">Reference proteome</keyword>
<dbReference type="Proteomes" id="UP001307849">
    <property type="component" value="Unassembled WGS sequence"/>
</dbReference>
<organism evidence="2 3">
    <name type="scientific">Arthrobotrys conoides</name>
    <dbReference type="NCBI Taxonomy" id="74498"/>
    <lineage>
        <taxon>Eukaryota</taxon>
        <taxon>Fungi</taxon>
        <taxon>Dikarya</taxon>
        <taxon>Ascomycota</taxon>
        <taxon>Pezizomycotina</taxon>
        <taxon>Orbiliomycetes</taxon>
        <taxon>Orbiliales</taxon>
        <taxon>Orbiliaceae</taxon>
        <taxon>Arthrobotrys</taxon>
    </lineage>
</organism>
<evidence type="ECO:0000256" key="1">
    <source>
        <dbReference type="SAM" id="Coils"/>
    </source>
</evidence>
<comment type="caution">
    <text evidence="2">The sequence shown here is derived from an EMBL/GenBank/DDBJ whole genome shotgun (WGS) entry which is preliminary data.</text>
</comment>
<proteinExistence type="predicted"/>
<evidence type="ECO:0000313" key="3">
    <source>
        <dbReference type="Proteomes" id="UP001307849"/>
    </source>
</evidence>
<name>A0AAN8NH04_9PEZI</name>
<feature type="coiled-coil region" evidence="1">
    <location>
        <begin position="225"/>
        <end position="295"/>
    </location>
</feature>
<dbReference type="EMBL" id="JAVHJM010000003">
    <property type="protein sequence ID" value="KAK6516641.1"/>
    <property type="molecule type" value="Genomic_DNA"/>
</dbReference>
<keyword evidence="1" id="KW-0175">Coiled coil</keyword>
<accession>A0AAN8NH04</accession>
<protein>
    <submittedName>
        <fullName evidence="2">Uncharacterized protein</fullName>
    </submittedName>
</protein>
<gene>
    <name evidence="2" type="ORF">TWF506_006539</name>
</gene>
<evidence type="ECO:0000313" key="2">
    <source>
        <dbReference type="EMBL" id="KAK6516641.1"/>
    </source>
</evidence>
<reference evidence="2 3" key="1">
    <citation type="submission" date="2019-10" db="EMBL/GenBank/DDBJ databases">
        <authorList>
            <person name="Palmer J.M."/>
        </authorList>
    </citation>
    <scope>NUCLEOTIDE SEQUENCE [LARGE SCALE GENOMIC DNA]</scope>
    <source>
        <strain evidence="2 3">TWF506</strain>
    </source>
</reference>
<sequence>MDRKAQRIETIRTHLRNLIYEQHGELVDPRDITNTHRSRAPFQFVFKSDDPKQPKVSIASISQPDYDAIMRLIKAGRLRASRIDENLTFFGLKQDLDGSQKSPTEVFENSTSSSPIESARQFMLHQREPSSTEETMPNRLQVGGLPPTLPPFSTIMAHRNTLALSPHSQPAQFSPLPHSQNFDNFVPPTSFPMPTAMAIDNFPDSPGTFCWGQLHTDIQRLRLGASQWAKELGDVQKKMEELSNLDNQVGKESSQAALLEIETLKSENSALKLRVEALETENRAITNQRDFLKRLLDRESPKIHNVRPSGIS</sequence>